<dbReference type="InterPro" id="IPR011009">
    <property type="entry name" value="Kinase-like_dom_sf"/>
</dbReference>
<dbReference type="FunFam" id="1.10.510.10:FF:000323">
    <property type="entry name" value="TP53-regulating kinase, putative"/>
    <property type="match status" value="1"/>
</dbReference>
<sequence>MIENATLIKQGAEARIHTAPFLTRTAIVKERFSKAYRHPILDKKLTTRRVNQEARCLFKCRKSGVDTPALYFVDTENSTIYMEFVRGTIVKDLLVTNSVYIQNKVKQDELAKKIGIALAKVHEIDIIHGDLTTSNLMLRESNQSLVVIDFGLSYISSLPEDKAVDLYVLERAFLSTHPNSEEMFTEILDAYRKNYNASQGVLSKLAEVRLRGRKRSMNMQYGTQGKVIHRASVFKLNIERASVSSSRLYTNNMKVIHGPPEYNQILGKSELEGNEKKIEGECDMSSMGKKFEKEKRDKRRKKRKEQENVEYVDRGYWSEPVGVEKRER</sequence>
<evidence type="ECO:0000256" key="8">
    <source>
        <dbReference type="ARBA" id="ARBA00022694"/>
    </source>
</evidence>
<evidence type="ECO:0000256" key="5">
    <source>
        <dbReference type="ARBA" id="ARBA00022527"/>
    </source>
</evidence>
<dbReference type="InterPro" id="IPR008266">
    <property type="entry name" value="Tyr_kinase_AS"/>
</dbReference>
<evidence type="ECO:0000256" key="15">
    <source>
        <dbReference type="ARBA" id="ARBA00048679"/>
    </source>
</evidence>
<dbReference type="SUPFAM" id="SSF56112">
    <property type="entry name" value="Protein kinase-like (PK-like)"/>
    <property type="match status" value="1"/>
</dbReference>
<dbReference type="FunFam" id="3.30.200.20:FF:000201">
    <property type="entry name" value="TP53-regulating kinase isoform X1"/>
    <property type="match status" value="1"/>
</dbReference>
<comment type="catalytic activity">
    <reaction evidence="15">
        <text>L-seryl-[protein] + ATP = O-phospho-L-seryl-[protein] + ADP + H(+)</text>
        <dbReference type="Rhea" id="RHEA:17989"/>
        <dbReference type="Rhea" id="RHEA-COMP:9863"/>
        <dbReference type="Rhea" id="RHEA-COMP:11604"/>
        <dbReference type="ChEBI" id="CHEBI:15378"/>
        <dbReference type="ChEBI" id="CHEBI:29999"/>
        <dbReference type="ChEBI" id="CHEBI:30616"/>
        <dbReference type="ChEBI" id="CHEBI:83421"/>
        <dbReference type="ChEBI" id="CHEBI:456216"/>
        <dbReference type="EC" id="2.7.11.1"/>
    </reaction>
</comment>
<dbReference type="Pfam" id="PF00069">
    <property type="entry name" value="Pkinase"/>
    <property type="match status" value="1"/>
</dbReference>
<dbReference type="GO" id="GO:0004674">
    <property type="term" value="F:protein serine/threonine kinase activity"/>
    <property type="evidence" value="ECO:0007669"/>
    <property type="project" value="UniProtKB-KW"/>
</dbReference>
<keyword evidence="11" id="KW-0378">Hydrolase</keyword>
<keyword evidence="8" id="KW-0819">tRNA processing</keyword>
<keyword evidence="7" id="KW-0808">Transferase</keyword>
<evidence type="ECO:0000256" key="12">
    <source>
        <dbReference type="ARBA" id="ARBA00022840"/>
    </source>
</evidence>
<dbReference type="EC" id="2.7.11.1" evidence="4"/>
<proteinExistence type="inferred from homology"/>
<dbReference type="AlphaFoldDB" id="A0A9N8V7Z7"/>
<evidence type="ECO:0000256" key="2">
    <source>
        <dbReference type="ARBA" id="ARBA00004123"/>
    </source>
</evidence>
<evidence type="ECO:0000256" key="10">
    <source>
        <dbReference type="ARBA" id="ARBA00022777"/>
    </source>
</evidence>
<feature type="domain" description="Protein kinase" evidence="17">
    <location>
        <begin position="2"/>
        <end position="328"/>
    </location>
</feature>
<comment type="caution">
    <text evidence="18">The sequence shown here is derived from an EMBL/GenBank/DDBJ whole genome shotgun (WGS) entry which is preliminary data.</text>
</comment>
<dbReference type="Proteomes" id="UP000789570">
    <property type="component" value="Unassembled WGS sequence"/>
</dbReference>
<dbReference type="GO" id="GO:0000408">
    <property type="term" value="C:EKC/KEOPS complex"/>
    <property type="evidence" value="ECO:0007669"/>
    <property type="project" value="TreeGrafter"/>
</dbReference>
<dbReference type="PANTHER" id="PTHR12209:SF0">
    <property type="entry name" value="EKC_KEOPS COMPLEX SUBUNIT TP53RK"/>
    <property type="match status" value="1"/>
</dbReference>
<evidence type="ECO:0000256" key="4">
    <source>
        <dbReference type="ARBA" id="ARBA00012513"/>
    </source>
</evidence>
<reference evidence="18" key="1">
    <citation type="submission" date="2021-06" db="EMBL/GenBank/DDBJ databases">
        <authorList>
            <person name="Kallberg Y."/>
            <person name="Tangrot J."/>
            <person name="Rosling A."/>
        </authorList>
    </citation>
    <scope>NUCLEOTIDE SEQUENCE</scope>
    <source>
        <strain evidence="18">UK204</strain>
    </source>
</reference>
<comment type="function">
    <text evidence="1">Component of the EKC/KEOPS complex that is required for the formation of a threonylcarbamoyl group on adenosine at position 37 (t(6)A37) in tRNAs that read codons beginning with adenine. The complex is probably involved in the transfer of the threonylcarbamoyl moiety of threonylcarbamoyl-AMP (TC-AMP) to the N6 group of A37. BUD32 has ATPase activity in the context of the EKC/KEOPS complex and likely plays a supporting role to the catalytic subunit KAE1. The EKC/KEOPS complex also promotes both telomere uncapping and telomere elongation. The complex is required for efficient recruitment of transcriptional coactivators.</text>
</comment>
<dbReference type="PROSITE" id="PS00109">
    <property type="entry name" value="PROTEIN_KINASE_TYR"/>
    <property type="match status" value="1"/>
</dbReference>
<dbReference type="GO" id="GO:0005634">
    <property type="term" value="C:nucleus"/>
    <property type="evidence" value="ECO:0007669"/>
    <property type="project" value="UniProtKB-SubCell"/>
</dbReference>
<dbReference type="InterPro" id="IPR000719">
    <property type="entry name" value="Prot_kinase_dom"/>
</dbReference>
<evidence type="ECO:0000256" key="13">
    <source>
        <dbReference type="ARBA" id="ARBA00023242"/>
    </source>
</evidence>
<keyword evidence="6" id="KW-0597">Phosphoprotein</keyword>
<keyword evidence="5" id="KW-0723">Serine/threonine-protein kinase</keyword>
<feature type="region of interest" description="Disordered" evidence="16">
    <location>
        <begin position="276"/>
        <end position="309"/>
    </location>
</feature>
<protein>
    <recommendedName>
        <fullName evidence="4">non-specific serine/threonine protein kinase</fullName>
        <ecNumber evidence="4">2.7.11.1</ecNumber>
    </recommendedName>
</protein>
<dbReference type="PROSITE" id="PS50011">
    <property type="entry name" value="PROTEIN_KINASE_DOM"/>
    <property type="match status" value="1"/>
</dbReference>
<keyword evidence="12" id="KW-0067">ATP-binding</keyword>
<dbReference type="GO" id="GO:0070525">
    <property type="term" value="P:tRNA threonylcarbamoyladenosine metabolic process"/>
    <property type="evidence" value="ECO:0007669"/>
    <property type="project" value="TreeGrafter"/>
</dbReference>
<comment type="similarity">
    <text evidence="3">Belongs to the protein kinase superfamily. BUD32 family.</text>
</comment>
<dbReference type="GO" id="GO:0016787">
    <property type="term" value="F:hydrolase activity"/>
    <property type="evidence" value="ECO:0007669"/>
    <property type="project" value="UniProtKB-KW"/>
</dbReference>
<evidence type="ECO:0000256" key="6">
    <source>
        <dbReference type="ARBA" id="ARBA00022553"/>
    </source>
</evidence>
<dbReference type="GO" id="GO:0005524">
    <property type="term" value="F:ATP binding"/>
    <property type="evidence" value="ECO:0007669"/>
    <property type="project" value="UniProtKB-KW"/>
</dbReference>
<comment type="catalytic activity">
    <reaction evidence="14">
        <text>L-threonyl-[protein] + ATP = O-phospho-L-threonyl-[protein] + ADP + H(+)</text>
        <dbReference type="Rhea" id="RHEA:46608"/>
        <dbReference type="Rhea" id="RHEA-COMP:11060"/>
        <dbReference type="Rhea" id="RHEA-COMP:11605"/>
        <dbReference type="ChEBI" id="CHEBI:15378"/>
        <dbReference type="ChEBI" id="CHEBI:30013"/>
        <dbReference type="ChEBI" id="CHEBI:30616"/>
        <dbReference type="ChEBI" id="CHEBI:61977"/>
        <dbReference type="ChEBI" id="CHEBI:456216"/>
        <dbReference type="EC" id="2.7.11.1"/>
    </reaction>
</comment>
<evidence type="ECO:0000256" key="3">
    <source>
        <dbReference type="ARBA" id="ARBA00010630"/>
    </source>
</evidence>
<evidence type="ECO:0000256" key="16">
    <source>
        <dbReference type="SAM" id="MobiDB-lite"/>
    </source>
</evidence>
<dbReference type="GO" id="GO:0008033">
    <property type="term" value="P:tRNA processing"/>
    <property type="evidence" value="ECO:0007669"/>
    <property type="project" value="UniProtKB-KW"/>
</dbReference>
<gene>
    <name evidence="18" type="ORF">FCALED_LOCUS284</name>
</gene>
<dbReference type="SMART" id="SM00220">
    <property type="entry name" value="S_TKc"/>
    <property type="match status" value="1"/>
</dbReference>
<evidence type="ECO:0000256" key="14">
    <source>
        <dbReference type="ARBA" id="ARBA00047899"/>
    </source>
</evidence>
<dbReference type="OrthoDB" id="3399at2759"/>
<dbReference type="NCBIfam" id="TIGR03724">
    <property type="entry name" value="arch_bud32"/>
    <property type="match status" value="1"/>
</dbReference>
<name>A0A9N8V7Z7_9GLOM</name>
<evidence type="ECO:0000313" key="18">
    <source>
        <dbReference type="EMBL" id="CAG8437934.1"/>
    </source>
</evidence>
<evidence type="ECO:0000256" key="1">
    <source>
        <dbReference type="ARBA" id="ARBA00003747"/>
    </source>
</evidence>
<keyword evidence="10" id="KW-0418">Kinase</keyword>
<dbReference type="InterPro" id="IPR022495">
    <property type="entry name" value="Bud32"/>
</dbReference>
<dbReference type="Gene3D" id="1.10.510.10">
    <property type="entry name" value="Transferase(Phosphotransferase) domain 1"/>
    <property type="match status" value="1"/>
</dbReference>
<organism evidence="18 19">
    <name type="scientific">Funneliformis caledonium</name>
    <dbReference type="NCBI Taxonomy" id="1117310"/>
    <lineage>
        <taxon>Eukaryota</taxon>
        <taxon>Fungi</taxon>
        <taxon>Fungi incertae sedis</taxon>
        <taxon>Mucoromycota</taxon>
        <taxon>Glomeromycotina</taxon>
        <taxon>Glomeromycetes</taxon>
        <taxon>Glomerales</taxon>
        <taxon>Glomeraceae</taxon>
        <taxon>Funneliformis</taxon>
    </lineage>
</organism>
<evidence type="ECO:0000313" key="19">
    <source>
        <dbReference type="Proteomes" id="UP000789570"/>
    </source>
</evidence>
<evidence type="ECO:0000256" key="9">
    <source>
        <dbReference type="ARBA" id="ARBA00022741"/>
    </source>
</evidence>
<evidence type="ECO:0000256" key="7">
    <source>
        <dbReference type="ARBA" id="ARBA00022679"/>
    </source>
</evidence>
<evidence type="ECO:0000259" key="17">
    <source>
        <dbReference type="PROSITE" id="PS50011"/>
    </source>
</evidence>
<keyword evidence="19" id="KW-1185">Reference proteome</keyword>
<keyword evidence="13" id="KW-0539">Nucleus</keyword>
<dbReference type="EMBL" id="CAJVPQ010000023">
    <property type="protein sequence ID" value="CAG8437934.1"/>
    <property type="molecule type" value="Genomic_DNA"/>
</dbReference>
<evidence type="ECO:0000256" key="11">
    <source>
        <dbReference type="ARBA" id="ARBA00022801"/>
    </source>
</evidence>
<dbReference type="GO" id="GO:0005829">
    <property type="term" value="C:cytosol"/>
    <property type="evidence" value="ECO:0007669"/>
    <property type="project" value="TreeGrafter"/>
</dbReference>
<comment type="subcellular location">
    <subcellularLocation>
        <location evidence="2">Nucleus</location>
    </subcellularLocation>
</comment>
<dbReference type="Gene3D" id="3.30.200.20">
    <property type="entry name" value="Phosphorylase Kinase, domain 1"/>
    <property type="match status" value="1"/>
</dbReference>
<keyword evidence="9" id="KW-0547">Nucleotide-binding</keyword>
<accession>A0A9N8V7Z7</accession>
<dbReference type="PANTHER" id="PTHR12209">
    <property type="entry name" value="NON-SPECIFIC SERINE/THREONINE PROTEIN KINASE"/>
    <property type="match status" value="1"/>
</dbReference>